<reference evidence="1" key="1">
    <citation type="submission" date="2023-04" db="EMBL/GenBank/DDBJ databases">
        <title>Draft Genome sequencing of Naganishia species isolated from polar environments using Oxford Nanopore Technology.</title>
        <authorList>
            <person name="Leo P."/>
            <person name="Venkateswaran K."/>
        </authorList>
    </citation>
    <scope>NUCLEOTIDE SEQUENCE</scope>
    <source>
        <strain evidence="1">MNA-CCFEE 5262</strain>
    </source>
</reference>
<organism evidence="1 2">
    <name type="scientific">Naganishia adeliensis</name>
    <dbReference type="NCBI Taxonomy" id="92952"/>
    <lineage>
        <taxon>Eukaryota</taxon>
        <taxon>Fungi</taxon>
        <taxon>Dikarya</taxon>
        <taxon>Basidiomycota</taxon>
        <taxon>Agaricomycotina</taxon>
        <taxon>Tremellomycetes</taxon>
        <taxon>Filobasidiales</taxon>
        <taxon>Filobasidiaceae</taxon>
        <taxon>Naganishia</taxon>
    </lineage>
</organism>
<accession>A0ACC2WVW8</accession>
<dbReference type="EMBL" id="JASBWS010000006">
    <property type="protein sequence ID" value="KAJ9115294.1"/>
    <property type="molecule type" value="Genomic_DNA"/>
</dbReference>
<evidence type="ECO:0000313" key="1">
    <source>
        <dbReference type="EMBL" id="KAJ9115294.1"/>
    </source>
</evidence>
<comment type="caution">
    <text evidence="1">The sequence shown here is derived from an EMBL/GenBank/DDBJ whole genome shotgun (WGS) entry which is preliminary data.</text>
</comment>
<name>A0ACC2WVW8_9TREE</name>
<evidence type="ECO:0000313" key="2">
    <source>
        <dbReference type="Proteomes" id="UP001230649"/>
    </source>
</evidence>
<dbReference type="Proteomes" id="UP001230649">
    <property type="component" value="Unassembled WGS sequence"/>
</dbReference>
<protein>
    <submittedName>
        <fullName evidence="1">Uncharacterized protein</fullName>
    </submittedName>
</protein>
<gene>
    <name evidence="1" type="ORF">QFC20_001161</name>
</gene>
<proteinExistence type="predicted"/>
<sequence length="138" mass="14323">MPPPPQTMGEGGVWQKVKMGAIMGSGVGLTIGFIFGSFSILRSDVAALISGGPGPRGALATLSQYMLSSAATFGFFMSIGSVIRTDSPYALPGAYSPSLVAAATSGSTYSAVLAQRFRTAEKVEVQVMPLKKGAERWL</sequence>
<keyword evidence="2" id="KW-1185">Reference proteome</keyword>